<evidence type="ECO:0000256" key="2">
    <source>
        <dbReference type="SAM" id="Phobius"/>
    </source>
</evidence>
<organism evidence="3 4">
    <name type="scientific">Littorina saxatilis</name>
    <dbReference type="NCBI Taxonomy" id="31220"/>
    <lineage>
        <taxon>Eukaryota</taxon>
        <taxon>Metazoa</taxon>
        <taxon>Spiralia</taxon>
        <taxon>Lophotrochozoa</taxon>
        <taxon>Mollusca</taxon>
        <taxon>Gastropoda</taxon>
        <taxon>Caenogastropoda</taxon>
        <taxon>Littorinimorpha</taxon>
        <taxon>Littorinoidea</taxon>
        <taxon>Littorinidae</taxon>
        <taxon>Littorina</taxon>
    </lineage>
</organism>
<protein>
    <submittedName>
        <fullName evidence="3">Uncharacterized protein</fullName>
    </submittedName>
</protein>
<accession>A0AAN9GG24</accession>
<dbReference type="PROSITE" id="PS51257">
    <property type="entry name" value="PROKAR_LIPOPROTEIN"/>
    <property type="match status" value="1"/>
</dbReference>
<dbReference type="Proteomes" id="UP001374579">
    <property type="component" value="Unassembled WGS sequence"/>
</dbReference>
<keyword evidence="4" id="KW-1185">Reference proteome</keyword>
<feature type="region of interest" description="Disordered" evidence="1">
    <location>
        <begin position="60"/>
        <end position="93"/>
    </location>
</feature>
<comment type="caution">
    <text evidence="3">The sequence shown here is derived from an EMBL/GenBank/DDBJ whole genome shotgun (WGS) entry which is preliminary data.</text>
</comment>
<dbReference type="CDD" id="cd12087">
    <property type="entry name" value="TM_EGFR-like"/>
    <property type="match status" value="1"/>
</dbReference>
<evidence type="ECO:0000313" key="3">
    <source>
        <dbReference type="EMBL" id="KAK7106489.1"/>
    </source>
</evidence>
<name>A0AAN9GG24_9CAEN</name>
<gene>
    <name evidence="3" type="ORF">V1264_017739</name>
</gene>
<dbReference type="AlphaFoldDB" id="A0AAN9GG24"/>
<proteinExistence type="predicted"/>
<evidence type="ECO:0000313" key="4">
    <source>
        <dbReference type="Proteomes" id="UP001374579"/>
    </source>
</evidence>
<feature type="transmembrane region" description="Helical" evidence="2">
    <location>
        <begin position="12"/>
        <end position="33"/>
    </location>
</feature>
<keyword evidence="2" id="KW-0812">Transmembrane</keyword>
<sequence>MRTLCSEDLTLIIGSVLWVLALLACVGLIFGILGRRKNKKKKEAAMSERDTNMAALQALSTTVDADRPSVSNENVSRDTASQESGSSNSGDYV</sequence>
<keyword evidence="2" id="KW-1133">Transmembrane helix</keyword>
<keyword evidence="2" id="KW-0472">Membrane</keyword>
<reference evidence="3 4" key="1">
    <citation type="submission" date="2024-02" db="EMBL/GenBank/DDBJ databases">
        <title>Chromosome-scale genome assembly of the rough periwinkle Littorina saxatilis.</title>
        <authorList>
            <person name="De Jode A."/>
            <person name="Faria R."/>
            <person name="Formenti G."/>
            <person name="Sims Y."/>
            <person name="Smith T.P."/>
            <person name="Tracey A."/>
            <person name="Wood J.M.D."/>
            <person name="Zagrodzka Z.B."/>
            <person name="Johannesson K."/>
            <person name="Butlin R.K."/>
            <person name="Leder E.H."/>
        </authorList>
    </citation>
    <scope>NUCLEOTIDE SEQUENCE [LARGE SCALE GENOMIC DNA]</scope>
    <source>
        <strain evidence="3">Snail1</strain>
        <tissue evidence="3">Muscle</tissue>
    </source>
</reference>
<evidence type="ECO:0000256" key="1">
    <source>
        <dbReference type="SAM" id="MobiDB-lite"/>
    </source>
</evidence>
<dbReference type="EMBL" id="JBAMIC010000007">
    <property type="protein sequence ID" value="KAK7106489.1"/>
    <property type="molecule type" value="Genomic_DNA"/>
</dbReference>